<feature type="transmembrane region" description="Helical" evidence="1">
    <location>
        <begin position="183"/>
        <end position="206"/>
    </location>
</feature>
<keyword evidence="1" id="KW-0812">Transmembrane</keyword>
<reference evidence="2" key="1">
    <citation type="submission" date="2022-07" db="EMBL/GenBank/DDBJ databases">
        <title>Phylogenomic reconstructions and comparative analyses of Kickxellomycotina fungi.</title>
        <authorList>
            <person name="Reynolds N.K."/>
            <person name="Stajich J.E."/>
            <person name="Barry K."/>
            <person name="Grigoriev I.V."/>
            <person name="Crous P."/>
            <person name="Smith M.E."/>
        </authorList>
    </citation>
    <scope>NUCLEOTIDE SEQUENCE</scope>
    <source>
        <strain evidence="2">RSA 861</strain>
    </source>
</reference>
<keyword evidence="1" id="KW-1133">Transmembrane helix</keyword>
<comment type="caution">
    <text evidence="2">The sequence shown here is derived from an EMBL/GenBank/DDBJ whole genome shotgun (WGS) entry which is preliminary data.</text>
</comment>
<feature type="transmembrane region" description="Helical" evidence="1">
    <location>
        <begin position="138"/>
        <end position="160"/>
    </location>
</feature>
<evidence type="ECO:0000313" key="2">
    <source>
        <dbReference type="EMBL" id="KAJ1929489.1"/>
    </source>
</evidence>
<dbReference type="GO" id="GO:0051082">
    <property type="term" value="F:unfolded protein binding"/>
    <property type="evidence" value="ECO:0007669"/>
    <property type="project" value="TreeGrafter"/>
</dbReference>
<accession>A0A9W8DWW1</accession>
<evidence type="ECO:0008006" key="4">
    <source>
        <dbReference type="Google" id="ProtNLM"/>
    </source>
</evidence>
<dbReference type="AlphaFoldDB" id="A0A9W8DWW1"/>
<dbReference type="EMBL" id="JANBPT010000033">
    <property type="protein sequence ID" value="KAJ1929489.1"/>
    <property type="molecule type" value="Genomic_DNA"/>
</dbReference>
<dbReference type="PANTHER" id="PTHR35329:SF1">
    <property type="entry name" value="CHITIN SYNTHASE EXPORT CHAPERONE"/>
    <property type="match status" value="1"/>
</dbReference>
<protein>
    <recommendedName>
        <fullName evidence="4">Chitin synthase export chaperone</fullName>
    </recommendedName>
</protein>
<name>A0A9W8DWW1_9FUNG</name>
<dbReference type="OrthoDB" id="5582162at2759"/>
<keyword evidence="3" id="KW-1185">Reference proteome</keyword>
<proteinExistence type="predicted"/>
<evidence type="ECO:0000256" key="1">
    <source>
        <dbReference type="SAM" id="Phobius"/>
    </source>
</evidence>
<dbReference type="Pfam" id="PF12271">
    <property type="entry name" value="Chs7"/>
    <property type="match status" value="1"/>
</dbReference>
<dbReference type="InterPro" id="IPR022057">
    <property type="entry name" value="Chs7"/>
</dbReference>
<dbReference type="GO" id="GO:0006457">
    <property type="term" value="P:protein folding"/>
    <property type="evidence" value="ECO:0007669"/>
    <property type="project" value="TreeGrafter"/>
</dbReference>
<evidence type="ECO:0000313" key="3">
    <source>
        <dbReference type="Proteomes" id="UP001150569"/>
    </source>
</evidence>
<gene>
    <name evidence="2" type="ORF">IWQ60_001101</name>
</gene>
<feature type="transmembrane region" description="Helical" evidence="1">
    <location>
        <begin position="105"/>
        <end position="126"/>
    </location>
</feature>
<organism evidence="2 3">
    <name type="scientific">Tieghemiomyces parasiticus</name>
    <dbReference type="NCBI Taxonomy" id="78921"/>
    <lineage>
        <taxon>Eukaryota</taxon>
        <taxon>Fungi</taxon>
        <taxon>Fungi incertae sedis</taxon>
        <taxon>Zoopagomycota</taxon>
        <taxon>Kickxellomycotina</taxon>
        <taxon>Dimargaritomycetes</taxon>
        <taxon>Dimargaritales</taxon>
        <taxon>Dimargaritaceae</taxon>
        <taxon>Tieghemiomyces</taxon>
    </lineage>
</organism>
<feature type="transmembrane region" description="Helical" evidence="1">
    <location>
        <begin position="218"/>
        <end position="239"/>
    </location>
</feature>
<dbReference type="PANTHER" id="PTHR35329">
    <property type="entry name" value="CHITIN SYNTHASE EXPORT CHAPERONE"/>
    <property type="match status" value="1"/>
</dbReference>
<dbReference type="Proteomes" id="UP001150569">
    <property type="component" value="Unassembled WGS sequence"/>
</dbReference>
<feature type="transmembrane region" description="Helical" evidence="1">
    <location>
        <begin position="49"/>
        <end position="68"/>
    </location>
</feature>
<keyword evidence="1" id="KW-0472">Membrane</keyword>
<feature type="transmembrane region" description="Helical" evidence="1">
    <location>
        <begin position="251"/>
        <end position="270"/>
    </location>
</feature>
<sequence>MHYGSFREVCQICNAPVCGIFIRRPPPRCEASGPTLVDGSVVFTNPGDFVVSLVCLVVVTYLCCRVKGRLTGVGRKEFSYLYLLYACVLVAQILTVGWTFPNISPWIACIYVALVAATFWCLLYNGFTGYQLIPDGGWISLTILLATAAVLFGTALYVALDTRLGLTPALIPLDGIGGLDSPAIFTLYVTLPLVSIGTYLALQTFLVVRFLAIRRPLFYLYGAVLVFAVGQVFLYAGSVPLCESSNGSTDGLLLATLLTTISLCLLYIYWVTLTAADDPEVYEADAVKS</sequence>
<dbReference type="GO" id="GO:0005789">
    <property type="term" value="C:endoplasmic reticulum membrane"/>
    <property type="evidence" value="ECO:0007669"/>
    <property type="project" value="TreeGrafter"/>
</dbReference>
<feature type="transmembrane region" description="Helical" evidence="1">
    <location>
        <begin position="80"/>
        <end position="99"/>
    </location>
</feature>